<evidence type="ECO:0000256" key="1">
    <source>
        <dbReference type="SAM" id="MobiDB-lite"/>
    </source>
</evidence>
<gene>
    <name evidence="3" type="ORF">J2S01_002197</name>
</gene>
<dbReference type="RefSeq" id="WP_307224787.1">
    <property type="nucleotide sequence ID" value="NZ_CP116940.1"/>
</dbReference>
<evidence type="ECO:0000313" key="3">
    <source>
        <dbReference type="EMBL" id="MDQ0204469.1"/>
    </source>
</evidence>
<feature type="region of interest" description="Disordered" evidence="1">
    <location>
        <begin position="32"/>
        <end position="123"/>
    </location>
</feature>
<feature type="signal peptide" evidence="2">
    <location>
        <begin position="1"/>
        <end position="25"/>
    </location>
</feature>
<proteinExistence type="predicted"/>
<sequence length="145" mass="17510">MSYINKLTMVAFIAAVQFSSGTVHASADTKIHTNIDPDNSISYLTENDTYSSFPGSSHENNLQSGNRQKPQYDRAKDRNRRDEYEKRMRNENERHEREMRRRPHETQHEWRERQKREDKRHKRELEQLRSIFTRVISDILVNRHK</sequence>
<organism evidence="3 4">
    <name type="scientific">Pectinatus haikarae</name>
    <dbReference type="NCBI Taxonomy" id="349096"/>
    <lineage>
        <taxon>Bacteria</taxon>
        <taxon>Bacillati</taxon>
        <taxon>Bacillota</taxon>
        <taxon>Negativicutes</taxon>
        <taxon>Selenomonadales</taxon>
        <taxon>Selenomonadaceae</taxon>
        <taxon>Pectinatus</taxon>
    </lineage>
</organism>
<keyword evidence="4" id="KW-1185">Reference proteome</keyword>
<accession>A0ABT9Y9F6</accession>
<feature type="compositionally biased region" description="Polar residues" evidence="1">
    <location>
        <begin position="36"/>
        <end position="69"/>
    </location>
</feature>
<evidence type="ECO:0008006" key="5">
    <source>
        <dbReference type="Google" id="ProtNLM"/>
    </source>
</evidence>
<comment type="caution">
    <text evidence="3">The sequence shown here is derived from an EMBL/GenBank/DDBJ whole genome shotgun (WGS) entry which is preliminary data.</text>
</comment>
<evidence type="ECO:0000256" key="2">
    <source>
        <dbReference type="SAM" id="SignalP"/>
    </source>
</evidence>
<feature type="chain" id="PRO_5047296654" description="Secreted protein" evidence="2">
    <location>
        <begin position="26"/>
        <end position="145"/>
    </location>
</feature>
<dbReference type="EMBL" id="JAUSUE010000016">
    <property type="protein sequence ID" value="MDQ0204469.1"/>
    <property type="molecule type" value="Genomic_DNA"/>
</dbReference>
<protein>
    <recommendedName>
        <fullName evidence="5">Secreted protein</fullName>
    </recommendedName>
</protein>
<dbReference type="Proteomes" id="UP001239167">
    <property type="component" value="Unassembled WGS sequence"/>
</dbReference>
<name>A0ABT9Y9F6_9FIRM</name>
<keyword evidence="2" id="KW-0732">Signal</keyword>
<evidence type="ECO:0000313" key="4">
    <source>
        <dbReference type="Proteomes" id="UP001239167"/>
    </source>
</evidence>
<reference evidence="3 4" key="1">
    <citation type="submission" date="2023-07" db="EMBL/GenBank/DDBJ databases">
        <title>Genomic Encyclopedia of Type Strains, Phase IV (KMG-IV): sequencing the most valuable type-strain genomes for metagenomic binning, comparative biology and taxonomic classification.</title>
        <authorList>
            <person name="Goeker M."/>
        </authorList>
    </citation>
    <scope>NUCLEOTIDE SEQUENCE [LARGE SCALE GENOMIC DNA]</scope>
    <source>
        <strain evidence="3 4">DSM 16980</strain>
    </source>
</reference>
<feature type="compositionally biased region" description="Basic and acidic residues" evidence="1">
    <location>
        <begin position="70"/>
        <end position="123"/>
    </location>
</feature>